<sequence length="134" mass="15111">MVVEETLMGLVSRTMDLALGIVLDEDKSIYLLKVFRRRNKRGLSGYTIELWLRREDDKYYLSTKGLDLLGYSNINIVYGLGERVTLEPLGNVDRESILALLTTHRDDFLGLPGLVNKDGKEHLTYGAGLPIQAL</sequence>
<dbReference type="OrthoDB" id="39104at10239"/>
<dbReference type="GeneID" id="40075165"/>
<dbReference type="EMBL" id="AP017972">
    <property type="protein sequence ID" value="BAW98358.1"/>
    <property type="molecule type" value="Genomic_DNA"/>
</dbReference>
<protein>
    <submittedName>
        <fullName evidence="1">Uncharacterized protein</fullName>
    </submittedName>
</protein>
<name>A0A1Q2U329_9CAUD</name>
<keyword evidence="2" id="KW-1185">Reference proteome</keyword>
<organism evidence="1 2">
    <name type="scientific">Vibrio phage pTD1</name>
    <dbReference type="NCBI Taxonomy" id="1938577"/>
    <lineage>
        <taxon>Viruses</taxon>
        <taxon>Duplodnaviria</taxon>
        <taxon>Heunggongvirae</taxon>
        <taxon>Uroviricota</taxon>
        <taxon>Caudoviricetes</taxon>
        <taxon>Chimalliviridae</taxon>
        <taxon>Gorgonvirinae</taxon>
        <taxon>Tidunavirus</taxon>
        <taxon>Tidunavirus pTD1</taxon>
    </lineage>
</organism>
<dbReference type="RefSeq" id="YP_009599436.1">
    <property type="nucleotide sequence ID" value="NC_041916.1"/>
</dbReference>
<proteinExistence type="predicted"/>
<reference evidence="1 2" key="1">
    <citation type="submission" date="2017-01" db="EMBL/GenBank/DDBJ databases">
        <title>Complete Genome Sequence of Vibrio Parahaemolyticus Bacteriophage pTD1.</title>
        <authorList>
            <person name="Midorikawa Y."/>
            <person name="Sano M."/>
        </authorList>
    </citation>
    <scope>NUCLEOTIDE SEQUENCE [LARGE SCALE GENOMIC DNA]</scope>
    <source>
        <strain evidence="1">PTD1</strain>
    </source>
</reference>
<dbReference type="Proteomes" id="UP000221243">
    <property type="component" value="Segment"/>
</dbReference>
<accession>A0A1Q2U329</accession>
<evidence type="ECO:0000313" key="2">
    <source>
        <dbReference type="Proteomes" id="UP000221243"/>
    </source>
</evidence>
<evidence type="ECO:0000313" key="1">
    <source>
        <dbReference type="EMBL" id="BAW98358.1"/>
    </source>
</evidence>
<dbReference type="KEGG" id="vg:40075165"/>